<sequence length="342" mass="38144">MRFLLCILFSAFLITTLKSAIAKDVYDPTTCGLPGPGFKRNKLKAKARKYVGNDVKRIVKRDIDKDYSADYNPTAGDETEEDENDPMRTKIMGGERAAKDELPWAAVVVRKTTRAAHCFRMSPNGTISVDNMIPEGKVPTEVYVAIGGTCQKVDKKYNCAEEDIVSGFHIKRASYRSFFESGSDFARDFAILELTDDVPKHIHHICLPHMNKKIDISDSSLRMSSFGWGSDPIKNLTVVPFLRKVMLGVKMTEKECKKFYTKKLDDTFCTFERRDRNVCEGDSGSGITAEIDGRTYLAGVVSFGASCGDLHSGRRKPEAQLNTDVTKYAALIDSYLGAKKPK</sequence>
<evidence type="ECO:0000256" key="2">
    <source>
        <dbReference type="SAM" id="SignalP"/>
    </source>
</evidence>
<dbReference type="SUPFAM" id="SSF50494">
    <property type="entry name" value="Trypsin-like serine proteases"/>
    <property type="match status" value="1"/>
</dbReference>
<dbReference type="InterPro" id="IPR043504">
    <property type="entry name" value="Peptidase_S1_PA_chymotrypsin"/>
</dbReference>
<feature type="domain" description="Peptidase S1" evidence="3">
    <location>
        <begin position="91"/>
        <end position="337"/>
    </location>
</feature>
<evidence type="ECO:0000313" key="4">
    <source>
        <dbReference type="EMBL" id="KAK6740787.1"/>
    </source>
</evidence>
<dbReference type="Proteomes" id="UP001303046">
    <property type="component" value="Unassembled WGS sequence"/>
</dbReference>
<dbReference type="InterPro" id="IPR001254">
    <property type="entry name" value="Trypsin_dom"/>
</dbReference>
<keyword evidence="2" id="KW-0732">Signal</keyword>
<name>A0ABR1CSH4_NECAM</name>
<dbReference type="PANTHER" id="PTHR24253">
    <property type="entry name" value="TRANSMEMBRANE PROTEASE SERINE"/>
    <property type="match status" value="1"/>
</dbReference>
<evidence type="ECO:0000259" key="3">
    <source>
        <dbReference type="PROSITE" id="PS50240"/>
    </source>
</evidence>
<feature type="signal peptide" evidence="2">
    <location>
        <begin position="1"/>
        <end position="22"/>
    </location>
</feature>
<dbReference type="InterPro" id="IPR009003">
    <property type="entry name" value="Peptidase_S1_PA"/>
</dbReference>
<organism evidence="4 5">
    <name type="scientific">Necator americanus</name>
    <name type="common">Human hookworm</name>
    <dbReference type="NCBI Taxonomy" id="51031"/>
    <lineage>
        <taxon>Eukaryota</taxon>
        <taxon>Metazoa</taxon>
        <taxon>Ecdysozoa</taxon>
        <taxon>Nematoda</taxon>
        <taxon>Chromadorea</taxon>
        <taxon>Rhabditida</taxon>
        <taxon>Rhabditina</taxon>
        <taxon>Rhabditomorpha</taxon>
        <taxon>Strongyloidea</taxon>
        <taxon>Ancylostomatidae</taxon>
        <taxon>Bunostominae</taxon>
        <taxon>Necator</taxon>
    </lineage>
</organism>
<feature type="chain" id="PRO_5046654855" description="Peptidase S1 domain-containing protein" evidence="2">
    <location>
        <begin position="23"/>
        <end position="342"/>
    </location>
</feature>
<accession>A0ABR1CSH4</accession>
<dbReference type="PANTHER" id="PTHR24253:SF153">
    <property type="entry name" value="SERINE PROTEASE HEPSIN"/>
    <property type="match status" value="1"/>
</dbReference>
<dbReference type="Gene3D" id="2.40.10.10">
    <property type="entry name" value="Trypsin-like serine proteases"/>
    <property type="match status" value="1"/>
</dbReference>
<dbReference type="PROSITE" id="PS50240">
    <property type="entry name" value="TRYPSIN_DOM"/>
    <property type="match status" value="1"/>
</dbReference>
<evidence type="ECO:0000256" key="1">
    <source>
        <dbReference type="ARBA" id="ARBA00023157"/>
    </source>
</evidence>
<comment type="caution">
    <text evidence="4">The sequence shown here is derived from an EMBL/GenBank/DDBJ whole genome shotgun (WGS) entry which is preliminary data.</text>
</comment>
<dbReference type="SMART" id="SM00020">
    <property type="entry name" value="Tryp_SPc"/>
    <property type="match status" value="1"/>
</dbReference>
<evidence type="ECO:0000313" key="5">
    <source>
        <dbReference type="Proteomes" id="UP001303046"/>
    </source>
</evidence>
<keyword evidence="1" id="KW-1015">Disulfide bond</keyword>
<dbReference type="Pfam" id="PF00089">
    <property type="entry name" value="Trypsin"/>
    <property type="match status" value="1"/>
</dbReference>
<protein>
    <recommendedName>
        <fullName evidence="3">Peptidase S1 domain-containing protein</fullName>
    </recommendedName>
</protein>
<gene>
    <name evidence="4" type="primary">Necator_chrIII.g9701</name>
    <name evidence="4" type="ORF">RB195_008936</name>
</gene>
<proteinExistence type="predicted"/>
<keyword evidence="5" id="KW-1185">Reference proteome</keyword>
<dbReference type="EMBL" id="JAVFWL010000003">
    <property type="protein sequence ID" value="KAK6740787.1"/>
    <property type="molecule type" value="Genomic_DNA"/>
</dbReference>
<reference evidence="4 5" key="1">
    <citation type="submission" date="2023-08" db="EMBL/GenBank/DDBJ databases">
        <title>A Necator americanus chromosomal reference genome.</title>
        <authorList>
            <person name="Ilik V."/>
            <person name="Petrzelkova K.J."/>
            <person name="Pardy F."/>
            <person name="Fuh T."/>
            <person name="Niatou-Singa F.S."/>
            <person name="Gouil Q."/>
            <person name="Baker L."/>
            <person name="Ritchie M.E."/>
            <person name="Jex A.R."/>
            <person name="Gazzola D."/>
            <person name="Li H."/>
            <person name="Toshio Fujiwara R."/>
            <person name="Zhan B."/>
            <person name="Aroian R.V."/>
            <person name="Pafco B."/>
            <person name="Schwarz E.M."/>
        </authorList>
    </citation>
    <scope>NUCLEOTIDE SEQUENCE [LARGE SCALE GENOMIC DNA]</scope>
    <source>
        <strain evidence="4 5">Aroian</strain>
        <tissue evidence="4">Whole animal</tissue>
    </source>
</reference>